<evidence type="ECO:0000256" key="1">
    <source>
        <dbReference type="SAM" id="MobiDB-lite"/>
    </source>
</evidence>
<evidence type="ECO:0000256" key="2">
    <source>
        <dbReference type="SAM" id="Phobius"/>
    </source>
</evidence>
<organism evidence="3 4">
    <name type="scientific">Lophiostoma macrostomum CBS 122681</name>
    <dbReference type="NCBI Taxonomy" id="1314788"/>
    <lineage>
        <taxon>Eukaryota</taxon>
        <taxon>Fungi</taxon>
        <taxon>Dikarya</taxon>
        <taxon>Ascomycota</taxon>
        <taxon>Pezizomycotina</taxon>
        <taxon>Dothideomycetes</taxon>
        <taxon>Pleosporomycetidae</taxon>
        <taxon>Pleosporales</taxon>
        <taxon>Lophiostomataceae</taxon>
        <taxon>Lophiostoma</taxon>
    </lineage>
</organism>
<feature type="region of interest" description="Disordered" evidence="1">
    <location>
        <begin position="329"/>
        <end position="363"/>
    </location>
</feature>
<feature type="region of interest" description="Disordered" evidence="1">
    <location>
        <begin position="159"/>
        <end position="270"/>
    </location>
</feature>
<evidence type="ECO:0000313" key="3">
    <source>
        <dbReference type="EMBL" id="KAF2648121.1"/>
    </source>
</evidence>
<evidence type="ECO:0000313" key="4">
    <source>
        <dbReference type="Proteomes" id="UP000799324"/>
    </source>
</evidence>
<gene>
    <name evidence="3" type="ORF">K491DRAFT_722836</name>
</gene>
<keyword evidence="4" id="KW-1185">Reference proteome</keyword>
<keyword evidence="2" id="KW-0472">Membrane</keyword>
<feature type="compositionally biased region" description="Basic and acidic residues" evidence="1">
    <location>
        <begin position="205"/>
        <end position="216"/>
    </location>
</feature>
<accession>A0A6A6SM96</accession>
<dbReference type="EMBL" id="MU004556">
    <property type="protein sequence ID" value="KAF2648121.1"/>
    <property type="molecule type" value="Genomic_DNA"/>
</dbReference>
<sequence length="363" mass="36979">MVFLPDDVMTNLTDIGREETQSDKLTLGQIVGIAGTFTCVGVGVAGIVLTYKRPKAWVRNIFQRSPTSIQDTDLGQLERGTGREVGTSNAIPDLTEPEMRMRAGAPPMTLGGGAYASTLRLDENNAGPASPRAMVTDSGDDSDAQGGYRRLAEAKVPTIGGASGSSVHGGGDRTHGAGTNSIGAETGTIHDPTQPVPHGATLADAKGKGAALREETGDAIPDSRPSTVAVPATIPELGGGVKSTETGGPTGLEAGGTAAEGKSYATSSGGAPTLQSVIKTGFRGGELSERPNDMYLGTMVAVNDDGEHQATVAGILADELEPSPVEAGTNAFDGPETKTDEGFEGVGQDIEEDANVRAGCSFP</sequence>
<feature type="transmembrane region" description="Helical" evidence="2">
    <location>
        <begin position="30"/>
        <end position="51"/>
    </location>
</feature>
<protein>
    <submittedName>
        <fullName evidence="3">Uncharacterized protein</fullName>
    </submittedName>
</protein>
<keyword evidence="2" id="KW-1133">Transmembrane helix</keyword>
<dbReference type="Proteomes" id="UP000799324">
    <property type="component" value="Unassembled WGS sequence"/>
</dbReference>
<feature type="region of interest" description="Disordered" evidence="1">
    <location>
        <begin position="124"/>
        <end position="146"/>
    </location>
</feature>
<keyword evidence="2" id="KW-0812">Transmembrane</keyword>
<dbReference type="AlphaFoldDB" id="A0A6A6SM96"/>
<feature type="region of interest" description="Disordered" evidence="1">
    <location>
        <begin position="72"/>
        <end position="91"/>
    </location>
</feature>
<reference evidence="3" key="1">
    <citation type="journal article" date="2020" name="Stud. Mycol.">
        <title>101 Dothideomycetes genomes: a test case for predicting lifestyles and emergence of pathogens.</title>
        <authorList>
            <person name="Haridas S."/>
            <person name="Albert R."/>
            <person name="Binder M."/>
            <person name="Bloem J."/>
            <person name="Labutti K."/>
            <person name="Salamov A."/>
            <person name="Andreopoulos B."/>
            <person name="Baker S."/>
            <person name="Barry K."/>
            <person name="Bills G."/>
            <person name="Bluhm B."/>
            <person name="Cannon C."/>
            <person name="Castanera R."/>
            <person name="Culley D."/>
            <person name="Daum C."/>
            <person name="Ezra D."/>
            <person name="Gonzalez J."/>
            <person name="Henrissat B."/>
            <person name="Kuo A."/>
            <person name="Liang C."/>
            <person name="Lipzen A."/>
            <person name="Lutzoni F."/>
            <person name="Magnuson J."/>
            <person name="Mondo S."/>
            <person name="Nolan M."/>
            <person name="Ohm R."/>
            <person name="Pangilinan J."/>
            <person name="Park H.-J."/>
            <person name="Ramirez L."/>
            <person name="Alfaro M."/>
            <person name="Sun H."/>
            <person name="Tritt A."/>
            <person name="Yoshinaga Y."/>
            <person name="Zwiers L.-H."/>
            <person name="Turgeon B."/>
            <person name="Goodwin S."/>
            <person name="Spatafora J."/>
            <person name="Crous P."/>
            <person name="Grigoriev I."/>
        </authorList>
    </citation>
    <scope>NUCLEOTIDE SEQUENCE</scope>
    <source>
        <strain evidence="3">CBS 122681</strain>
    </source>
</reference>
<proteinExistence type="predicted"/>
<name>A0A6A6SM96_9PLEO</name>